<protein>
    <submittedName>
        <fullName evidence="1">Uncharacterized protein</fullName>
    </submittedName>
</protein>
<evidence type="ECO:0000313" key="1">
    <source>
        <dbReference type="EMBL" id="QES35606.1"/>
    </source>
</evidence>
<dbReference type="EMBL" id="CP029192">
    <property type="protein sequence ID" value="QES35606.1"/>
    <property type="molecule type" value="Genomic_DNA"/>
</dbReference>
<dbReference type="Proteomes" id="UP000322927">
    <property type="component" value="Chromosome"/>
</dbReference>
<proteinExistence type="predicted"/>
<name>A0A5P2BYP1_STRVZ</name>
<dbReference type="AlphaFoldDB" id="A0A5P2BYP1"/>
<sequence length="73" mass="7634">MGRWSRGFTGAPKRWLSMDRSGSVPQVLTYGDAVAAQATLPSGETLTLPCAQSYAPALKMPAPSKTAECATCS</sequence>
<accession>A0A5P2BYP1</accession>
<reference evidence="1 2" key="1">
    <citation type="submission" date="2018-05" db="EMBL/GenBank/DDBJ databases">
        <title>Streptomyces venezuelae.</title>
        <authorList>
            <person name="Kim W."/>
            <person name="Lee N."/>
            <person name="Cho B.-K."/>
        </authorList>
    </citation>
    <scope>NUCLEOTIDE SEQUENCE [LARGE SCALE GENOMIC DNA]</scope>
    <source>
        <strain evidence="1 2">ATCC 14584</strain>
    </source>
</reference>
<organism evidence="1 2">
    <name type="scientific">Streptomyces venezuelae</name>
    <dbReference type="NCBI Taxonomy" id="54571"/>
    <lineage>
        <taxon>Bacteria</taxon>
        <taxon>Bacillati</taxon>
        <taxon>Actinomycetota</taxon>
        <taxon>Actinomycetes</taxon>
        <taxon>Kitasatosporales</taxon>
        <taxon>Streptomycetaceae</taxon>
        <taxon>Streptomyces</taxon>
    </lineage>
</organism>
<gene>
    <name evidence="1" type="ORF">DEJ48_21225</name>
</gene>
<evidence type="ECO:0000313" key="2">
    <source>
        <dbReference type="Proteomes" id="UP000322927"/>
    </source>
</evidence>